<dbReference type="EMBL" id="RBEE01000044">
    <property type="protein sequence ID" value="RNL50110.1"/>
    <property type="molecule type" value="Genomic_DNA"/>
</dbReference>
<dbReference type="AlphaFoldDB" id="A0A3N0BMY1"/>
<organism evidence="1 2">
    <name type="scientific">Pedobacter jejuensis</name>
    <dbReference type="NCBI Taxonomy" id="1268550"/>
    <lineage>
        <taxon>Bacteria</taxon>
        <taxon>Pseudomonadati</taxon>
        <taxon>Bacteroidota</taxon>
        <taxon>Sphingobacteriia</taxon>
        <taxon>Sphingobacteriales</taxon>
        <taxon>Sphingobacteriaceae</taxon>
        <taxon>Pedobacter</taxon>
    </lineage>
</organism>
<comment type="caution">
    <text evidence="1">The sequence shown here is derived from an EMBL/GenBank/DDBJ whole genome shotgun (WGS) entry which is preliminary data.</text>
</comment>
<dbReference type="Proteomes" id="UP000274046">
    <property type="component" value="Unassembled WGS sequence"/>
</dbReference>
<proteinExistence type="predicted"/>
<evidence type="ECO:0000313" key="1">
    <source>
        <dbReference type="EMBL" id="RNL50110.1"/>
    </source>
</evidence>
<evidence type="ECO:0000313" key="2">
    <source>
        <dbReference type="Proteomes" id="UP000274046"/>
    </source>
</evidence>
<reference evidence="1 2" key="1">
    <citation type="submission" date="2018-10" db="EMBL/GenBank/DDBJ databases">
        <title>Genome sequencing of Pedobacter jejuensis TNB23.</title>
        <authorList>
            <person name="Cho Y.-J."/>
            <person name="Cho A."/>
            <person name="Kim O.-S."/>
        </authorList>
    </citation>
    <scope>NUCLEOTIDE SEQUENCE [LARGE SCALE GENOMIC DNA]</scope>
    <source>
        <strain evidence="1 2">TNB23</strain>
    </source>
</reference>
<keyword evidence="2" id="KW-1185">Reference proteome</keyword>
<name>A0A3N0BMY1_9SPHI</name>
<protein>
    <submittedName>
        <fullName evidence="1">Uncharacterized protein</fullName>
    </submittedName>
</protein>
<gene>
    <name evidence="1" type="ORF">D7004_17990</name>
</gene>
<accession>A0A3N0BMY1</accession>
<sequence length="141" mass="16372">MYYCHVNFEIKYLVKLKEIKASLQKDITDLDLVINDILLKNVNALDYISNQETLGVYDFRLCKASEEKVHFAISRLGKSNIEVIMKFLSILGEVRTGGELFELVEDGIQILLKNKILKEQILNGEANYFLYMKPKPERKIK</sequence>